<dbReference type="Pfam" id="PF05936">
    <property type="entry name" value="T6SS_VasE"/>
    <property type="match status" value="1"/>
</dbReference>
<dbReference type="PANTHER" id="PTHR35566:SF1">
    <property type="entry name" value="TYPE VI SECRETION SYSTEM BASEPLATE COMPONENT TSSK1"/>
    <property type="match status" value="1"/>
</dbReference>
<dbReference type="EMBL" id="NXLQ01000027">
    <property type="protein sequence ID" value="RDU62932.1"/>
    <property type="molecule type" value="Genomic_DNA"/>
</dbReference>
<dbReference type="InterPro" id="IPR010263">
    <property type="entry name" value="T6SS_TssK"/>
</dbReference>
<gene>
    <name evidence="1" type="primary">tssK</name>
    <name evidence="1" type="ORF">CQA53_08935</name>
</gene>
<reference evidence="1 2" key="1">
    <citation type="submission" date="2018-04" db="EMBL/GenBank/DDBJ databases">
        <title>Novel Campyloabacter and Helicobacter Species and Strains.</title>
        <authorList>
            <person name="Mannion A.J."/>
            <person name="Shen Z."/>
            <person name="Fox J.G."/>
        </authorList>
    </citation>
    <scope>NUCLEOTIDE SEQUENCE [LARGE SCALE GENOMIC DNA]</scope>
    <source>
        <strain evidence="1 2">MIT 17-337</strain>
    </source>
</reference>
<sequence length="466" mass="53060">MANNLKVAWLNGMSIDKVHFEQQERYMERNINQKTIALHNYFYGILHLELASDLLSQGKIAVQRISGIAQDGSVFNAPEEDLLPIPLEISNSNLKNPIITLRIQTSLDTIADISIQNAIADSKYIATQALISSRIHDEMQLKNEESIQLSDDETINTSYSQEKINVLLASLRLSLGFLGNKSPNELEIPICKIKNIDSNNKITLDDSFIPTSLDIAKISMVRMFIDEMIHSTKQHKDSLTLIFKGIDQTKNTLDFSTYLSLNLLKKWNLIFQTLKYKDKLHPEYLYDKLIEFQADLMAFQNDEKFSHFIPYNHTNLTETITPILNNLRITFAKIIAPKYIMANVVNVGNGFYDCMFDNAGIIENSEIFLAVSSTSSLEYLQANFKTQCKILTQSKIRNIVASQLKGINIEQIPLIPSSLPHLNGYVYYKLDKSDKSFEAFKNENIISLYITTNILNPDIKIWAILS</sequence>
<proteinExistence type="predicted"/>
<dbReference type="RefSeq" id="WP_115543658.1">
    <property type="nucleotide sequence ID" value="NZ_NXLQ01000027.1"/>
</dbReference>
<evidence type="ECO:0000313" key="1">
    <source>
        <dbReference type="EMBL" id="RDU62932.1"/>
    </source>
</evidence>
<evidence type="ECO:0000313" key="2">
    <source>
        <dbReference type="Proteomes" id="UP000256379"/>
    </source>
</evidence>
<accession>A0A3D8ICR0</accession>
<dbReference type="OrthoDB" id="9775333at2"/>
<dbReference type="AlphaFoldDB" id="A0A3D8ICR0"/>
<dbReference type="PANTHER" id="PTHR35566">
    <property type="entry name" value="BLR3599 PROTEIN"/>
    <property type="match status" value="1"/>
</dbReference>
<keyword evidence="2" id="KW-1185">Reference proteome</keyword>
<dbReference type="Proteomes" id="UP000256379">
    <property type="component" value="Unassembled WGS sequence"/>
</dbReference>
<comment type="caution">
    <text evidence="1">The sequence shown here is derived from an EMBL/GenBank/DDBJ whole genome shotgun (WGS) entry which is preliminary data.</text>
</comment>
<name>A0A3D8ICR0_9HELI</name>
<protein>
    <submittedName>
        <fullName evidence="1">Type VI secretion system baseplate subunit TssK</fullName>
    </submittedName>
</protein>
<dbReference type="NCBIfam" id="TIGR03353">
    <property type="entry name" value="VI_chp_4"/>
    <property type="match status" value="1"/>
</dbReference>
<organism evidence="1 2">
    <name type="scientific">Helicobacter didelphidarum</name>
    <dbReference type="NCBI Taxonomy" id="2040648"/>
    <lineage>
        <taxon>Bacteria</taxon>
        <taxon>Pseudomonadati</taxon>
        <taxon>Campylobacterota</taxon>
        <taxon>Epsilonproteobacteria</taxon>
        <taxon>Campylobacterales</taxon>
        <taxon>Helicobacteraceae</taxon>
        <taxon>Helicobacter</taxon>
    </lineage>
</organism>